<sequence length="351" mass="38359">MAAPVPDVNLDATLGVAFVGLAVTLFVYSLNLAQLVVYFRTSSQDSRAFKFVIFGLWILDTAHVALIVVGLWHFVLVLRGDLSSILQPAWPFAAQVYAMAISNLVVRDAFAYRIWHLSGQRSFIPVVIVSLSLYTAAMSGIYATEGVYSMSWITGRIREWAVFSGYGTEMLGDSIIAVAMTRLLISFRTGFQRSDSIVQTFIMYSVNTGALTILCTASSLISVRCAIGCYPLYRLLSILTPQSIAIPRSFAFLAIYFVVGKLYLNSLLGTLNARMRLRLPEQGTAPLLTTEVGIQFSGTEASDSDDSEPIMGQVPNLAAPFAALAHARRPPDPDIQEVREMDGASTYAHAE</sequence>
<feature type="transmembrane region" description="Helical" evidence="2">
    <location>
        <begin position="92"/>
        <end position="110"/>
    </location>
</feature>
<accession>A0A8E2DES6</accession>
<dbReference type="PANTHER" id="PTHR40465:SF1">
    <property type="entry name" value="DUF6534 DOMAIN-CONTAINING PROTEIN"/>
    <property type="match status" value="1"/>
</dbReference>
<reference evidence="4 5" key="1">
    <citation type="submission" date="2016-07" db="EMBL/GenBank/DDBJ databases">
        <title>Draft genome of the white-rot fungus Obba rivulosa 3A-2.</title>
        <authorList>
            <consortium name="DOE Joint Genome Institute"/>
            <person name="Miettinen O."/>
            <person name="Riley R."/>
            <person name="Acob R."/>
            <person name="Barry K."/>
            <person name="Cullen D."/>
            <person name="De Vries R."/>
            <person name="Hainaut M."/>
            <person name="Hatakka A."/>
            <person name="Henrissat B."/>
            <person name="Hilden K."/>
            <person name="Kuo R."/>
            <person name="Labutti K."/>
            <person name="Lipzen A."/>
            <person name="Makela M.R."/>
            <person name="Sandor L."/>
            <person name="Spatafora J.W."/>
            <person name="Grigoriev I.V."/>
            <person name="Hibbett D.S."/>
        </authorList>
    </citation>
    <scope>NUCLEOTIDE SEQUENCE [LARGE SCALE GENOMIC DNA]</scope>
    <source>
        <strain evidence="4 5">3A-2</strain>
    </source>
</reference>
<feature type="transmembrane region" description="Helical" evidence="2">
    <location>
        <begin position="51"/>
        <end position="72"/>
    </location>
</feature>
<dbReference type="EMBL" id="KV722603">
    <property type="protein sequence ID" value="OCH85180.1"/>
    <property type="molecule type" value="Genomic_DNA"/>
</dbReference>
<feature type="transmembrane region" description="Helical" evidence="2">
    <location>
        <begin position="245"/>
        <end position="268"/>
    </location>
</feature>
<protein>
    <recommendedName>
        <fullName evidence="3">DUF6534 domain-containing protein</fullName>
    </recommendedName>
</protein>
<dbReference type="OrthoDB" id="2743659at2759"/>
<keyword evidence="2" id="KW-1133">Transmembrane helix</keyword>
<evidence type="ECO:0000256" key="2">
    <source>
        <dbReference type="SAM" id="Phobius"/>
    </source>
</evidence>
<dbReference type="InterPro" id="IPR045339">
    <property type="entry name" value="DUF6534"/>
</dbReference>
<evidence type="ECO:0000313" key="5">
    <source>
        <dbReference type="Proteomes" id="UP000250043"/>
    </source>
</evidence>
<dbReference type="Proteomes" id="UP000250043">
    <property type="component" value="Unassembled WGS sequence"/>
</dbReference>
<evidence type="ECO:0000313" key="4">
    <source>
        <dbReference type="EMBL" id="OCH85180.1"/>
    </source>
</evidence>
<feature type="transmembrane region" description="Helical" evidence="2">
    <location>
        <begin position="206"/>
        <end position="233"/>
    </location>
</feature>
<keyword evidence="5" id="KW-1185">Reference proteome</keyword>
<feature type="transmembrane region" description="Helical" evidence="2">
    <location>
        <begin position="122"/>
        <end position="143"/>
    </location>
</feature>
<feature type="domain" description="DUF6534" evidence="3">
    <location>
        <begin position="170"/>
        <end position="275"/>
    </location>
</feature>
<feature type="transmembrane region" description="Helical" evidence="2">
    <location>
        <begin position="12"/>
        <end position="39"/>
    </location>
</feature>
<feature type="compositionally biased region" description="Basic and acidic residues" evidence="1">
    <location>
        <begin position="329"/>
        <end position="342"/>
    </location>
</feature>
<evidence type="ECO:0000259" key="3">
    <source>
        <dbReference type="Pfam" id="PF20152"/>
    </source>
</evidence>
<dbReference type="AlphaFoldDB" id="A0A8E2DES6"/>
<organism evidence="4 5">
    <name type="scientific">Obba rivulosa</name>
    <dbReference type="NCBI Taxonomy" id="1052685"/>
    <lineage>
        <taxon>Eukaryota</taxon>
        <taxon>Fungi</taxon>
        <taxon>Dikarya</taxon>
        <taxon>Basidiomycota</taxon>
        <taxon>Agaricomycotina</taxon>
        <taxon>Agaricomycetes</taxon>
        <taxon>Polyporales</taxon>
        <taxon>Gelatoporiaceae</taxon>
        <taxon>Obba</taxon>
    </lineage>
</organism>
<feature type="region of interest" description="Disordered" evidence="1">
    <location>
        <begin position="328"/>
        <end position="351"/>
    </location>
</feature>
<name>A0A8E2DES6_9APHY</name>
<evidence type="ECO:0000256" key="1">
    <source>
        <dbReference type="SAM" id="MobiDB-lite"/>
    </source>
</evidence>
<proteinExistence type="predicted"/>
<feature type="transmembrane region" description="Helical" evidence="2">
    <location>
        <begin position="163"/>
        <end position="185"/>
    </location>
</feature>
<gene>
    <name evidence="4" type="ORF">OBBRIDRAFT_785214</name>
</gene>
<keyword evidence="2" id="KW-0812">Transmembrane</keyword>
<dbReference type="Pfam" id="PF20152">
    <property type="entry name" value="DUF6534"/>
    <property type="match status" value="1"/>
</dbReference>
<keyword evidence="2" id="KW-0472">Membrane</keyword>
<dbReference type="PANTHER" id="PTHR40465">
    <property type="entry name" value="CHROMOSOME 1, WHOLE GENOME SHOTGUN SEQUENCE"/>
    <property type="match status" value="1"/>
</dbReference>